<protein>
    <submittedName>
        <fullName evidence="2">Uncharacterized protein</fullName>
    </submittedName>
</protein>
<feature type="region of interest" description="Disordered" evidence="1">
    <location>
        <begin position="1"/>
        <end position="20"/>
    </location>
</feature>
<proteinExistence type="predicted"/>
<evidence type="ECO:0000256" key="1">
    <source>
        <dbReference type="SAM" id="MobiDB-lite"/>
    </source>
</evidence>
<sequence>MGHACVGLDDDYDSDHSGSELRRLPTEGRVNFATVQFTDFFSGPETAEDFWLLAEPTGVTPREVDDAFVRYAAARRYIADRFEVSAEDVVDPIFIMVRPLIQDARHDENGSLDDVHLRILEFISFCYLFYRYSDVSKLPGFWLFYWHDAFFNCFAPVQRLREGLLKRYRLTRKELRYLFGQIDPHDGWVSRQQWLVILSSLQALDKHTSTTPHLAYAERSKTLHNTRHSGTSHTPIILDPSLDEQTQILNPLLTRWNVKHLRSTSIRGSHDGTHRSASMLN</sequence>
<keyword evidence="3" id="KW-1185">Reference proteome</keyword>
<gene>
    <name evidence="2" type="ORF">GMRT_13792</name>
</gene>
<evidence type="ECO:0000313" key="3">
    <source>
        <dbReference type="Proteomes" id="UP000315496"/>
    </source>
</evidence>
<evidence type="ECO:0000313" key="2">
    <source>
        <dbReference type="EMBL" id="TNJ28737.1"/>
    </source>
</evidence>
<dbReference type="VEuPathDB" id="GiardiaDB:GMRT_13792"/>
<reference evidence="2 3" key="1">
    <citation type="submission" date="2019-05" db="EMBL/GenBank/DDBJ databases">
        <title>The compact genome of Giardia muris reveals important steps in the evolution of intestinal protozoan parasites.</title>
        <authorList>
            <person name="Xu F."/>
            <person name="Jimenez-Gonzalez A."/>
            <person name="Einarsson E."/>
            <person name="Astvaldsson A."/>
            <person name="Peirasmaki D."/>
            <person name="Eckmann L."/>
            <person name="Andersson J.O."/>
            <person name="Svard S.G."/>
            <person name="Jerlstrom-Hultqvist J."/>
        </authorList>
    </citation>
    <scope>NUCLEOTIDE SEQUENCE [LARGE SCALE GENOMIC DNA]</scope>
    <source>
        <strain evidence="2 3">Roberts-Thomson</strain>
    </source>
</reference>
<comment type="caution">
    <text evidence="2">The sequence shown here is derived from an EMBL/GenBank/DDBJ whole genome shotgun (WGS) entry which is preliminary data.</text>
</comment>
<dbReference type="EMBL" id="VDLU01000002">
    <property type="protein sequence ID" value="TNJ28737.1"/>
    <property type="molecule type" value="Genomic_DNA"/>
</dbReference>
<dbReference type="AlphaFoldDB" id="A0A4Z1T6H6"/>
<dbReference type="Proteomes" id="UP000315496">
    <property type="component" value="Chromosome 2"/>
</dbReference>
<organism evidence="2 3">
    <name type="scientific">Giardia muris</name>
    <dbReference type="NCBI Taxonomy" id="5742"/>
    <lineage>
        <taxon>Eukaryota</taxon>
        <taxon>Metamonada</taxon>
        <taxon>Diplomonadida</taxon>
        <taxon>Hexamitidae</taxon>
        <taxon>Giardiinae</taxon>
        <taxon>Giardia</taxon>
    </lineage>
</organism>
<accession>A0A4Z1T6H6</accession>
<name>A0A4Z1T6H6_GIAMU</name>